<sequence length="118" mass="12125">MKFPILLSTLPALALSIASLGGCTRDAEPTPVTHVDAGASASQGRPSYMEEFNESIRSMSGEHETGVYINRGWGIFNTIKAAPSADPATSACAAPSGARHAPAQALRPGPAAADSRMS</sequence>
<dbReference type="Proteomes" id="UP000594943">
    <property type="component" value="Chromosome 2"/>
</dbReference>
<protein>
    <submittedName>
        <fullName evidence="1">Uncharacterized protein</fullName>
    </submittedName>
</protein>
<reference evidence="1 2" key="1">
    <citation type="submission" date="2020-12" db="EMBL/GenBank/DDBJ databases">
        <title>FDA dAtabase for Regulatory Grade micrObial Sequences (FDA-ARGOS): Supporting development and validation of Infectious Disease Dx tests.</title>
        <authorList>
            <person name="Nelson B."/>
            <person name="Plummer A."/>
            <person name="Tallon L."/>
            <person name="Sadzewicz L."/>
            <person name="Zhao X."/>
            <person name="Boylan J."/>
            <person name="Ott S."/>
            <person name="Bowen H."/>
            <person name="Vavikolanu K."/>
            <person name="Mehta A."/>
            <person name="Aluvathingal J."/>
            <person name="Nadendla S."/>
            <person name="Myers T."/>
            <person name="Yan Y."/>
            <person name="Sichtig H."/>
        </authorList>
    </citation>
    <scope>NUCLEOTIDE SEQUENCE [LARGE SCALE GENOMIC DNA]</scope>
    <source>
        <strain evidence="1 2">FDAARGOS_899</strain>
    </source>
</reference>
<gene>
    <name evidence="1" type="ORF">I6G56_20575</name>
</gene>
<dbReference type="RefSeq" id="WP_006028862.1">
    <property type="nucleotide sequence ID" value="NZ_CP013382.1"/>
</dbReference>
<proteinExistence type="predicted"/>
<dbReference type="KEGG" id="bhg:I6G56_20575"/>
<dbReference type="PROSITE" id="PS51257">
    <property type="entry name" value="PROKAR_LIPOPROTEIN"/>
    <property type="match status" value="1"/>
</dbReference>
<dbReference type="AlphaFoldDB" id="A0A7U4P9E1"/>
<organism evidence="1 2">
    <name type="scientific">Burkholderia humptydooensis</name>
    <dbReference type="NCBI Taxonomy" id="430531"/>
    <lineage>
        <taxon>Bacteria</taxon>
        <taxon>Pseudomonadati</taxon>
        <taxon>Pseudomonadota</taxon>
        <taxon>Betaproteobacteria</taxon>
        <taxon>Burkholderiales</taxon>
        <taxon>Burkholderiaceae</taxon>
        <taxon>Burkholderia</taxon>
        <taxon>pseudomallei group</taxon>
    </lineage>
</organism>
<dbReference type="EMBL" id="CP065687">
    <property type="protein sequence ID" value="QPS46882.1"/>
    <property type="molecule type" value="Genomic_DNA"/>
</dbReference>
<name>A0A7U4P9E1_9BURK</name>
<evidence type="ECO:0000313" key="1">
    <source>
        <dbReference type="EMBL" id="QPS46882.1"/>
    </source>
</evidence>
<evidence type="ECO:0000313" key="2">
    <source>
        <dbReference type="Proteomes" id="UP000594943"/>
    </source>
</evidence>
<accession>A0A7U4P9E1</accession>
<accession>A0A7T2U747</accession>
<dbReference type="NCBIfam" id="NF041330">
    <property type="entry name" value="BimD"/>
    <property type="match status" value="1"/>
</dbReference>